<evidence type="ECO:0000313" key="11">
    <source>
        <dbReference type="Proteomes" id="UP000265581"/>
    </source>
</evidence>
<dbReference type="EMBL" id="QUBR01000001">
    <property type="protein sequence ID" value="REK73422.1"/>
    <property type="molecule type" value="Genomic_DNA"/>
</dbReference>
<proteinExistence type="predicted"/>
<accession>A0A371PBY7</accession>
<evidence type="ECO:0000259" key="8">
    <source>
        <dbReference type="Pfam" id="PF00501"/>
    </source>
</evidence>
<dbReference type="PANTHER" id="PTHR43767">
    <property type="entry name" value="LONG-CHAIN-FATTY-ACID--COA LIGASE"/>
    <property type="match status" value="1"/>
</dbReference>
<dbReference type="SUPFAM" id="SSF56801">
    <property type="entry name" value="Acetyl-CoA synthetase-like"/>
    <property type="match status" value="1"/>
</dbReference>
<evidence type="ECO:0000256" key="5">
    <source>
        <dbReference type="ARBA" id="ARBA00026121"/>
    </source>
</evidence>
<keyword evidence="4" id="KW-0472">Membrane</keyword>
<feature type="domain" description="AMP-binding enzyme C-terminal" evidence="9">
    <location>
        <begin position="371"/>
        <end position="440"/>
    </location>
</feature>
<dbReference type="GO" id="GO:0004467">
    <property type="term" value="F:long-chain fatty acid-CoA ligase activity"/>
    <property type="evidence" value="ECO:0007669"/>
    <property type="project" value="UniProtKB-EC"/>
</dbReference>
<dbReference type="InterPro" id="IPR042099">
    <property type="entry name" value="ANL_N_sf"/>
</dbReference>
<evidence type="ECO:0000256" key="2">
    <source>
        <dbReference type="ARBA" id="ARBA00005005"/>
    </source>
</evidence>
<dbReference type="RefSeq" id="WP_119703534.1">
    <property type="nucleotide sequence ID" value="NZ_JBHSOI010000001.1"/>
</dbReference>
<evidence type="ECO:0000256" key="3">
    <source>
        <dbReference type="ARBA" id="ARBA00022598"/>
    </source>
</evidence>
<evidence type="ECO:0000256" key="7">
    <source>
        <dbReference type="ARBA" id="ARBA00042773"/>
    </source>
</evidence>
<evidence type="ECO:0000256" key="6">
    <source>
        <dbReference type="ARBA" id="ARBA00039545"/>
    </source>
</evidence>
<dbReference type="EC" id="6.2.1.3" evidence="5"/>
<comment type="pathway">
    <text evidence="2">Lipid metabolism; fatty acid beta-oxidation.</text>
</comment>
<dbReference type="Pfam" id="PF13193">
    <property type="entry name" value="AMP-binding_C"/>
    <property type="match status" value="1"/>
</dbReference>
<evidence type="ECO:0000256" key="1">
    <source>
        <dbReference type="ARBA" id="ARBA00004170"/>
    </source>
</evidence>
<comment type="subcellular location">
    <subcellularLocation>
        <location evidence="1">Membrane</location>
        <topology evidence="1">Peripheral membrane protein</topology>
    </subcellularLocation>
</comment>
<feature type="domain" description="AMP-dependent synthetase/ligase" evidence="8">
    <location>
        <begin position="5"/>
        <end position="325"/>
    </location>
</feature>
<protein>
    <recommendedName>
        <fullName evidence="6">Long-chain-fatty-acid--CoA ligase</fullName>
        <ecNumber evidence="5">6.2.1.3</ecNumber>
    </recommendedName>
    <alternativeName>
        <fullName evidence="7">Long-chain acyl-CoA synthetase</fullName>
    </alternativeName>
</protein>
<sequence>MIELLERVADEDPDRPAVVTHAVSRSYRDVVDDAWRVAAALTRAGVTRLAVVDHEAPVIVPLLAGASVAGVEVTQYPPAEPDEIGRLLASFDHDVLVTDRDDLAGLGARIVRTSEMLDGDVPCRRPPVADVRPHLVLTTGTTGAPRGVRHDWTRLAGGASHVSTGEGQRWLLAYGLHQFAGLQVLLHVFAAGATLVAPAPRRPAEGLEAMRRLGVTHASATPTYWRFVVAELRADGGPVPPLQQVTLGGEAIPGPLLGVLRETFAGAAVSQVYAASEFGSTGSVRDGRPGLSVDVLDRGEQAPVDLRVVDGELWVRSRTGMLGYHGEPPVDADGWRPTGDLVEVVGDRVLFRGRSSDVINVGGVKVHPLPVEERVAAVPGVDLARVHGRPNAMTGAIVALEVVPTPGADLDALKLALRAACADLPSAARPRSIRFVETLDTLGGKIVRRQTQ</sequence>
<dbReference type="Proteomes" id="UP000265581">
    <property type="component" value="Unassembled WGS sequence"/>
</dbReference>
<gene>
    <name evidence="10" type="ORF">DX116_07705</name>
</gene>
<evidence type="ECO:0000256" key="4">
    <source>
        <dbReference type="ARBA" id="ARBA00023136"/>
    </source>
</evidence>
<dbReference type="Pfam" id="PF00501">
    <property type="entry name" value="AMP-binding"/>
    <property type="match status" value="1"/>
</dbReference>
<dbReference type="CDD" id="cd04433">
    <property type="entry name" value="AFD_class_I"/>
    <property type="match status" value="1"/>
</dbReference>
<evidence type="ECO:0000313" key="10">
    <source>
        <dbReference type="EMBL" id="REK73422.1"/>
    </source>
</evidence>
<organism evidence="10 11">
    <name type="scientific">Aeromicrobium endophyticum</name>
    <dbReference type="NCBI Taxonomy" id="2292704"/>
    <lineage>
        <taxon>Bacteria</taxon>
        <taxon>Bacillati</taxon>
        <taxon>Actinomycetota</taxon>
        <taxon>Actinomycetes</taxon>
        <taxon>Propionibacteriales</taxon>
        <taxon>Nocardioidaceae</taxon>
        <taxon>Aeromicrobium</taxon>
    </lineage>
</organism>
<dbReference type="InterPro" id="IPR050237">
    <property type="entry name" value="ATP-dep_AMP-bd_enzyme"/>
</dbReference>
<name>A0A371PBY7_9ACTN</name>
<dbReference type="InterPro" id="IPR025110">
    <property type="entry name" value="AMP-bd_C"/>
</dbReference>
<keyword evidence="3 10" id="KW-0436">Ligase</keyword>
<dbReference type="InterPro" id="IPR020845">
    <property type="entry name" value="AMP-binding_CS"/>
</dbReference>
<dbReference type="PANTHER" id="PTHR43767:SF8">
    <property type="entry name" value="LONG-CHAIN-FATTY-ACID--COA LIGASE"/>
    <property type="match status" value="1"/>
</dbReference>
<dbReference type="InterPro" id="IPR045851">
    <property type="entry name" value="AMP-bd_C_sf"/>
</dbReference>
<dbReference type="InterPro" id="IPR000873">
    <property type="entry name" value="AMP-dep_synth/lig_dom"/>
</dbReference>
<dbReference type="GO" id="GO:0016020">
    <property type="term" value="C:membrane"/>
    <property type="evidence" value="ECO:0007669"/>
    <property type="project" value="UniProtKB-SubCell"/>
</dbReference>
<dbReference type="OrthoDB" id="7055148at2"/>
<dbReference type="AlphaFoldDB" id="A0A371PBY7"/>
<dbReference type="Gene3D" id="3.40.50.12780">
    <property type="entry name" value="N-terminal domain of ligase-like"/>
    <property type="match status" value="1"/>
</dbReference>
<evidence type="ECO:0000259" key="9">
    <source>
        <dbReference type="Pfam" id="PF13193"/>
    </source>
</evidence>
<comment type="caution">
    <text evidence="10">The sequence shown here is derived from an EMBL/GenBank/DDBJ whole genome shotgun (WGS) entry which is preliminary data.</text>
</comment>
<reference evidence="10 11" key="1">
    <citation type="submission" date="2018-08" db="EMBL/GenBank/DDBJ databases">
        <title>Aeromicrobium sp. M2KJ-4, whole genome shotgun sequence.</title>
        <authorList>
            <person name="Tuo L."/>
        </authorList>
    </citation>
    <scope>NUCLEOTIDE SEQUENCE [LARGE SCALE GENOMIC DNA]</scope>
    <source>
        <strain evidence="10 11">M2KJ-4</strain>
    </source>
</reference>
<keyword evidence="11" id="KW-1185">Reference proteome</keyword>
<dbReference type="PROSITE" id="PS00455">
    <property type="entry name" value="AMP_BINDING"/>
    <property type="match status" value="1"/>
</dbReference>
<dbReference type="Gene3D" id="3.30.300.30">
    <property type="match status" value="1"/>
</dbReference>